<dbReference type="InterPro" id="IPR003362">
    <property type="entry name" value="Bact_transf"/>
</dbReference>
<comment type="caution">
    <text evidence="9">The sequence shown here is derived from an EMBL/GenBank/DDBJ whole genome shotgun (WGS) entry which is preliminary data.</text>
</comment>
<evidence type="ECO:0000256" key="7">
    <source>
        <dbReference type="SAM" id="Phobius"/>
    </source>
</evidence>
<evidence type="ECO:0000256" key="6">
    <source>
        <dbReference type="ARBA" id="ARBA00023136"/>
    </source>
</evidence>
<proteinExistence type="inferred from homology"/>
<dbReference type="GO" id="GO:0016780">
    <property type="term" value="F:phosphotransferase activity, for other substituted phosphate groups"/>
    <property type="evidence" value="ECO:0007669"/>
    <property type="project" value="TreeGrafter"/>
</dbReference>
<keyword evidence="10" id="KW-1185">Reference proteome</keyword>
<evidence type="ECO:0000256" key="2">
    <source>
        <dbReference type="ARBA" id="ARBA00006464"/>
    </source>
</evidence>
<accession>A0A3A4A3C8</accession>
<feature type="transmembrane region" description="Helical" evidence="7">
    <location>
        <begin position="136"/>
        <end position="154"/>
    </location>
</feature>
<evidence type="ECO:0000313" key="10">
    <source>
        <dbReference type="Proteomes" id="UP000265768"/>
    </source>
</evidence>
<dbReference type="PANTHER" id="PTHR30576:SF0">
    <property type="entry name" value="UNDECAPRENYL-PHOSPHATE N-ACETYLGALACTOSAMINYL 1-PHOSPHATE TRANSFERASE-RELATED"/>
    <property type="match status" value="1"/>
</dbReference>
<gene>
    <name evidence="9" type="ORF">D5H75_36440</name>
</gene>
<dbReference type="AlphaFoldDB" id="A0A3A4A3C8"/>
<feature type="transmembrane region" description="Helical" evidence="7">
    <location>
        <begin position="331"/>
        <end position="355"/>
    </location>
</feature>
<dbReference type="EMBL" id="QZEY01000023">
    <property type="protein sequence ID" value="RJL22084.1"/>
    <property type="molecule type" value="Genomic_DNA"/>
</dbReference>
<reference evidence="9 10" key="1">
    <citation type="submission" date="2018-09" db="EMBL/GenBank/DDBJ databases">
        <title>YIM 75507 draft genome.</title>
        <authorList>
            <person name="Tang S."/>
            <person name="Feng Y."/>
        </authorList>
    </citation>
    <scope>NUCLEOTIDE SEQUENCE [LARGE SCALE GENOMIC DNA]</scope>
    <source>
        <strain evidence="9 10">YIM 75507</strain>
    </source>
</reference>
<evidence type="ECO:0000256" key="5">
    <source>
        <dbReference type="ARBA" id="ARBA00022989"/>
    </source>
</evidence>
<comment type="similarity">
    <text evidence="2">Belongs to the bacterial sugar transferase family.</text>
</comment>
<name>A0A3A4A3C8_9ACTN</name>
<keyword evidence="6 7" id="KW-0472">Membrane</keyword>
<evidence type="ECO:0000313" key="9">
    <source>
        <dbReference type="EMBL" id="RJL22084.1"/>
    </source>
</evidence>
<dbReference type="Proteomes" id="UP000265768">
    <property type="component" value="Unassembled WGS sequence"/>
</dbReference>
<evidence type="ECO:0000256" key="3">
    <source>
        <dbReference type="ARBA" id="ARBA00022679"/>
    </source>
</evidence>
<dbReference type="GO" id="GO:0016020">
    <property type="term" value="C:membrane"/>
    <property type="evidence" value="ECO:0007669"/>
    <property type="project" value="UniProtKB-SubCell"/>
</dbReference>
<dbReference type="OrthoDB" id="9808602at2"/>
<feature type="transmembrane region" description="Helical" evidence="7">
    <location>
        <begin position="160"/>
        <end position="183"/>
    </location>
</feature>
<organism evidence="9 10">
    <name type="scientific">Bailinhaonella thermotolerans</name>
    <dbReference type="NCBI Taxonomy" id="1070861"/>
    <lineage>
        <taxon>Bacteria</taxon>
        <taxon>Bacillati</taxon>
        <taxon>Actinomycetota</taxon>
        <taxon>Actinomycetes</taxon>
        <taxon>Streptosporangiales</taxon>
        <taxon>Streptosporangiaceae</taxon>
        <taxon>Bailinhaonella</taxon>
    </lineage>
</organism>
<feature type="transmembrane region" description="Helical" evidence="7">
    <location>
        <begin position="90"/>
        <end position="115"/>
    </location>
</feature>
<keyword evidence="4 7" id="KW-0812">Transmembrane</keyword>
<dbReference type="Pfam" id="PF02397">
    <property type="entry name" value="Bac_transf"/>
    <property type="match status" value="1"/>
</dbReference>
<dbReference type="NCBIfam" id="TIGR03025">
    <property type="entry name" value="EPS_sugtrans"/>
    <property type="match status" value="1"/>
</dbReference>
<dbReference type="PANTHER" id="PTHR30576">
    <property type="entry name" value="COLANIC BIOSYNTHESIS UDP-GLUCOSE LIPID CARRIER TRANSFERASE"/>
    <property type="match status" value="1"/>
</dbReference>
<sequence>MFSAPYPKAPGRMGTGRNRFLADPPDGWSLGRAKGGMFHSRGQRSISAAVAGATVNPAVRAGPAGVPRDEPRPAVLLRAVPHLLAGSDAVAVAVAAGALGGYGVAAAAVPVLLLLCAARGQYRPGFSPSALDDLPGLAGCGLAALFLGVLAGAPSTPAPALPAAGLAFLVLACGGRTAGYAVLRAGRRREESGRALVVGTSPAGRRIARGLAAHPEYGLRPVGFVADREAPRAGPEDERVLGGLDAAAEVVSAHEVRTMIVPVAGAAGAPGARAMAAARAGQRLGCDVLFVPEPGGPAAALLRVEDHILGFPVARMRRDPRERPSWPVKRVADVAVAALGLVVALPVLAACALAVRRDGGRGVLFRQVRVGARGTCFELLKFRTFTPADEHESATRWSVAGDERVGRVARFLRRTSLDDLPQLWNVLRGDMSVVGPRPERPYFVDRFARAFPHYRSRHRVPVGITGWAQVHGLRGDSSIGDRARFDNHYADTWSLWGDVKILLRTAGAVLRGPRPGGG</sequence>
<keyword evidence="5 7" id="KW-1133">Transmembrane helix</keyword>
<protein>
    <submittedName>
        <fullName evidence="9">Sugar transferase</fullName>
    </submittedName>
</protein>
<evidence type="ECO:0000259" key="8">
    <source>
        <dbReference type="Pfam" id="PF02397"/>
    </source>
</evidence>
<feature type="domain" description="Bacterial sugar transferase" evidence="8">
    <location>
        <begin position="329"/>
        <end position="510"/>
    </location>
</feature>
<comment type="subcellular location">
    <subcellularLocation>
        <location evidence="1">Membrane</location>
        <topology evidence="1">Multi-pass membrane protein</topology>
    </subcellularLocation>
</comment>
<keyword evidence="3 9" id="KW-0808">Transferase</keyword>
<evidence type="ECO:0000256" key="4">
    <source>
        <dbReference type="ARBA" id="ARBA00022692"/>
    </source>
</evidence>
<dbReference type="Gene3D" id="3.40.50.720">
    <property type="entry name" value="NAD(P)-binding Rossmann-like Domain"/>
    <property type="match status" value="1"/>
</dbReference>
<evidence type="ECO:0000256" key="1">
    <source>
        <dbReference type="ARBA" id="ARBA00004141"/>
    </source>
</evidence>
<dbReference type="InterPro" id="IPR017475">
    <property type="entry name" value="EPS_sugar_tfrase"/>
</dbReference>